<protein>
    <recommendedName>
        <fullName evidence="1">non-specific serine/threonine protein kinase</fullName>
        <ecNumber evidence="1">2.7.11.1</ecNumber>
    </recommendedName>
</protein>
<dbReference type="EC" id="2.7.11.1" evidence="1"/>
<feature type="domain" description="Serine/threonine-protein kinase haspin C-terminal" evidence="10">
    <location>
        <begin position="447"/>
        <end position="576"/>
    </location>
</feature>
<keyword evidence="4" id="KW-0547">Nucleotide-binding</keyword>
<dbReference type="Proteomes" id="UP000799444">
    <property type="component" value="Unassembled WGS sequence"/>
</dbReference>
<dbReference type="EMBL" id="ML996156">
    <property type="protein sequence ID" value="KAF2733813.1"/>
    <property type="molecule type" value="Genomic_DNA"/>
</dbReference>
<dbReference type="GO" id="GO:0005737">
    <property type="term" value="C:cytoplasm"/>
    <property type="evidence" value="ECO:0007669"/>
    <property type="project" value="TreeGrafter"/>
</dbReference>
<feature type="compositionally biased region" description="Basic residues" evidence="9">
    <location>
        <begin position="1"/>
        <end position="12"/>
    </location>
</feature>
<dbReference type="GO" id="GO:0072354">
    <property type="term" value="F:histone H3T3 kinase activity"/>
    <property type="evidence" value="ECO:0007669"/>
    <property type="project" value="TreeGrafter"/>
</dbReference>
<keyword evidence="5" id="KW-0418">Kinase</keyword>
<dbReference type="Gene3D" id="3.30.200.20">
    <property type="entry name" value="Phosphorylase Kinase, domain 1"/>
    <property type="match status" value="1"/>
</dbReference>
<evidence type="ECO:0000256" key="4">
    <source>
        <dbReference type="ARBA" id="ARBA00022741"/>
    </source>
</evidence>
<feature type="region of interest" description="Disordered" evidence="9">
    <location>
        <begin position="39"/>
        <end position="119"/>
    </location>
</feature>
<dbReference type="InterPro" id="IPR024604">
    <property type="entry name" value="GSG2_C"/>
</dbReference>
<dbReference type="GO" id="GO:0005524">
    <property type="term" value="F:ATP binding"/>
    <property type="evidence" value="ECO:0007669"/>
    <property type="project" value="UniProtKB-KW"/>
</dbReference>
<reference evidence="11" key="1">
    <citation type="journal article" date="2020" name="Stud. Mycol.">
        <title>101 Dothideomycetes genomes: a test case for predicting lifestyles and emergence of pathogens.</title>
        <authorList>
            <person name="Haridas S."/>
            <person name="Albert R."/>
            <person name="Binder M."/>
            <person name="Bloem J."/>
            <person name="Labutti K."/>
            <person name="Salamov A."/>
            <person name="Andreopoulos B."/>
            <person name="Baker S."/>
            <person name="Barry K."/>
            <person name="Bills G."/>
            <person name="Bluhm B."/>
            <person name="Cannon C."/>
            <person name="Castanera R."/>
            <person name="Culley D."/>
            <person name="Daum C."/>
            <person name="Ezra D."/>
            <person name="Gonzalez J."/>
            <person name="Henrissat B."/>
            <person name="Kuo A."/>
            <person name="Liang C."/>
            <person name="Lipzen A."/>
            <person name="Lutzoni F."/>
            <person name="Magnuson J."/>
            <person name="Mondo S."/>
            <person name="Nolan M."/>
            <person name="Ohm R."/>
            <person name="Pangilinan J."/>
            <person name="Park H.-J."/>
            <person name="Ramirez L."/>
            <person name="Alfaro M."/>
            <person name="Sun H."/>
            <person name="Tritt A."/>
            <person name="Yoshinaga Y."/>
            <person name="Zwiers L.-H."/>
            <person name="Turgeon B."/>
            <person name="Goodwin S."/>
            <person name="Spatafora J."/>
            <person name="Crous P."/>
            <person name="Grigoriev I."/>
        </authorList>
    </citation>
    <scope>NUCLEOTIDE SEQUENCE</scope>
    <source>
        <strain evidence="11">CBS 125425</strain>
    </source>
</reference>
<keyword evidence="12" id="KW-1185">Reference proteome</keyword>
<comment type="catalytic activity">
    <reaction evidence="8">
        <text>L-seryl-[protein] + ATP = O-phospho-L-seryl-[protein] + ADP + H(+)</text>
        <dbReference type="Rhea" id="RHEA:17989"/>
        <dbReference type="Rhea" id="RHEA-COMP:9863"/>
        <dbReference type="Rhea" id="RHEA-COMP:11604"/>
        <dbReference type="ChEBI" id="CHEBI:15378"/>
        <dbReference type="ChEBI" id="CHEBI:29999"/>
        <dbReference type="ChEBI" id="CHEBI:30616"/>
        <dbReference type="ChEBI" id="CHEBI:83421"/>
        <dbReference type="ChEBI" id="CHEBI:456216"/>
        <dbReference type="EC" id="2.7.11.1"/>
    </reaction>
</comment>
<feature type="region of interest" description="Disordered" evidence="9">
    <location>
        <begin position="275"/>
        <end position="296"/>
    </location>
</feature>
<comment type="caution">
    <text evidence="11">The sequence shown here is derived from an EMBL/GenBank/DDBJ whole genome shotgun (WGS) entry which is preliminary data.</text>
</comment>
<dbReference type="GO" id="GO:0005634">
    <property type="term" value="C:nucleus"/>
    <property type="evidence" value="ECO:0007669"/>
    <property type="project" value="TreeGrafter"/>
</dbReference>
<evidence type="ECO:0000256" key="8">
    <source>
        <dbReference type="ARBA" id="ARBA00048679"/>
    </source>
</evidence>
<gene>
    <name evidence="11" type="ORF">EJ04DRAFT_535270</name>
</gene>
<dbReference type="PANTHER" id="PTHR24419:SF18">
    <property type="entry name" value="SERINE_THREONINE-PROTEIN KINASE HASPIN"/>
    <property type="match status" value="1"/>
</dbReference>
<evidence type="ECO:0000256" key="1">
    <source>
        <dbReference type="ARBA" id="ARBA00012513"/>
    </source>
</evidence>
<evidence type="ECO:0000259" key="10">
    <source>
        <dbReference type="SMART" id="SM01331"/>
    </source>
</evidence>
<evidence type="ECO:0000313" key="11">
    <source>
        <dbReference type="EMBL" id="KAF2733813.1"/>
    </source>
</evidence>
<dbReference type="SUPFAM" id="SSF56112">
    <property type="entry name" value="Protein kinase-like (PK-like)"/>
    <property type="match status" value="1"/>
</dbReference>
<dbReference type="AlphaFoldDB" id="A0A9P4V263"/>
<evidence type="ECO:0000256" key="5">
    <source>
        <dbReference type="ARBA" id="ARBA00022777"/>
    </source>
</evidence>
<keyword evidence="6" id="KW-0067">ATP-binding</keyword>
<feature type="region of interest" description="Disordered" evidence="9">
    <location>
        <begin position="193"/>
        <end position="236"/>
    </location>
</feature>
<organism evidence="11 12">
    <name type="scientific">Polyplosphaeria fusca</name>
    <dbReference type="NCBI Taxonomy" id="682080"/>
    <lineage>
        <taxon>Eukaryota</taxon>
        <taxon>Fungi</taxon>
        <taxon>Dikarya</taxon>
        <taxon>Ascomycota</taxon>
        <taxon>Pezizomycotina</taxon>
        <taxon>Dothideomycetes</taxon>
        <taxon>Pleosporomycetidae</taxon>
        <taxon>Pleosporales</taxon>
        <taxon>Tetraplosphaeriaceae</taxon>
        <taxon>Polyplosphaeria</taxon>
    </lineage>
</organism>
<dbReference type="SMART" id="SM01331">
    <property type="entry name" value="DUF3635"/>
    <property type="match status" value="1"/>
</dbReference>
<evidence type="ECO:0000256" key="6">
    <source>
        <dbReference type="ARBA" id="ARBA00022840"/>
    </source>
</evidence>
<keyword evidence="3" id="KW-0808">Transferase</keyword>
<dbReference type="OrthoDB" id="21018at2759"/>
<evidence type="ECO:0000256" key="2">
    <source>
        <dbReference type="ARBA" id="ARBA00022527"/>
    </source>
</evidence>
<feature type="compositionally biased region" description="Basic and acidic residues" evidence="9">
    <location>
        <begin position="479"/>
        <end position="498"/>
    </location>
</feature>
<dbReference type="Gene3D" id="1.10.510.10">
    <property type="entry name" value="Transferase(Phosphotransferase) domain 1"/>
    <property type="match status" value="1"/>
</dbReference>
<dbReference type="PANTHER" id="PTHR24419">
    <property type="entry name" value="INTERLEUKIN-1 RECEPTOR-ASSOCIATED KINASE"/>
    <property type="match status" value="1"/>
</dbReference>
<accession>A0A9P4V263</accession>
<comment type="catalytic activity">
    <reaction evidence="7">
        <text>L-threonyl-[protein] + ATP = O-phospho-L-threonyl-[protein] + ADP + H(+)</text>
        <dbReference type="Rhea" id="RHEA:46608"/>
        <dbReference type="Rhea" id="RHEA-COMP:11060"/>
        <dbReference type="Rhea" id="RHEA-COMP:11605"/>
        <dbReference type="ChEBI" id="CHEBI:15378"/>
        <dbReference type="ChEBI" id="CHEBI:30013"/>
        <dbReference type="ChEBI" id="CHEBI:30616"/>
        <dbReference type="ChEBI" id="CHEBI:61977"/>
        <dbReference type="ChEBI" id="CHEBI:456216"/>
        <dbReference type="EC" id="2.7.11.1"/>
    </reaction>
</comment>
<feature type="region of interest" description="Disordered" evidence="9">
    <location>
        <begin position="1"/>
        <end position="20"/>
    </location>
</feature>
<evidence type="ECO:0000256" key="7">
    <source>
        <dbReference type="ARBA" id="ARBA00047899"/>
    </source>
</evidence>
<evidence type="ECO:0000256" key="3">
    <source>
        <dbReference type="ARBA" id="ARBA00022679"/>
    </source>
</evidence>
<evidence type="ECO:0000256" key="9">
    <source>
        <dbReference type="SAM" id="MobiDB-lite"/>
    </source>
</evidence>
<feature type="compositionally biased region" description="Basic residues" evidence="9">
    <location>
        <begin position="499"/>
        <end position="508"/>
    </location>
</feature>
<dbReference type="InterPro" id="IPR011009">
    <property type="entry name" value="Kinase-like_dom_sf"/>
</dbReference>
<feature type="compositionally biased region" description="Basic and acidic residues" evidence="9">
    <location>
        <begin position="219"/>
        <end position="236"/>
    </location>
</feature>
<dbReference type="Pfam" id="PF12330">
    <property type="entry name" value="Haspin_kinase"/>
    <property type="match status" value="1"/>
</dbReference>
<proteinExistence type="predicted"/>
<dbReference type="GO" id="GO:0000278">
    <property type="term" value="P:mitotic cell cycle"/>
    <property type="evidence" value="ECO:0007669"/>
    <property type="project" value="TreeGrafter"/>
</dbReference>
<name>A0A9P4V263_9PLEO</name>
<dbReference type="GO" id="GO:0035556">
    <property type="term" value="P:intracellular signal transduction"/>
    <property type="evidence" value="ECO:0007669"/>
    <property type="project" value="TreeGrafter"/>
</dbReference>
<evidence type="ECO:0000313" key="12">
    <source>
        <dbReference type="Proteomes" id="UP000799444"/>
    </source>
</evidence>
<feature type="compositionally biased region" description="Polar residues" evidence="9">
    <location>
        <begin position="102"/>
        <end position="113"/>
    </location>
</feature>
<feature type="region of interest" description="Disordered" evidence="9">
    <location>
        <begin position="478"/>
        <end position="511"/>
    </location>
</feature>
<keyword evidence="2" id="KW-0723">Serine/threonine-protein kinase</keyword>
<sequence>MPPTKPKTRKQTTQRPPKKEVVVTTVELEDQLEALTLEAKPVPGSVEPLKDERKPRKPMGYETFGDEPRKEGETCANKVQQAADKNLSTPIQKTRGRPKKTIPTQLPHMNQLPTPEPSPGPEDIYTAYVKPLVELSDRRTIVPFTQWTDELDPYFEITKIAEASFSEVYRLTTKSTMPGLAQESVLKLIALRTPPDAPLPSETNPGGRSRGRTDATQQLERERADREENDSWKSEVDDVQGEVRLLQNLNHIPGFTNFRELTLLQGRPTSSFNRAWREWNKSRPRGKKSVFPDPTKKASYDDNQLWAVVEMQDAGTDCEKVMDKGGLSNIWEVWDVIWGVCLSVAKAEEGCRFEHRDLHLENVCIRANGNVHQTIVKNPLKRKLGFTGLETTVIDYTLSRADIIPPSSPKHRFSSSSADSCFSTTSPFSSLSAQAPDIAYLDLNKDQGLFQGDASEEYQYEIYRYMRSVAYHGDPLAQYRDRENEEQEERVYTTETPRRSPRKPKPPRRRDNEHIWKSFFPKTNLLWVHFILYKLLEHVEAWGNVPEHLSPQDVTRSVVGDAEANKVHKKAQRLFKILRKVEMLIEPGVLGREGSLGSVKELVVLALEKGWLDPEDVVGREEEEEEEDEG</sequence>